<evidence type="ECO:0000256" key="1">
    <source>
        <dbReference type="ARBA" id="ARBA00004496"/>
    </source>
</evidence>
<evidence type="ECO:0000256" key="3">
    <source>
        <dbReference type="ARBA" id="ARBA00022490"/>
    </source>
</evidence>
<evidence type="ECO:0000313" key="11">
    <source>
        <dbReference type="EMBL" id="EDV24397.1"/>
    </source>
</evidence>
<comment type="subcellular location">
    <subcellularLocation>
        <location evidence="1">Cytoplasm</location>
    </subcellularLocation>
</comment>
<dbReference type="PhylomeDB" id="B3RXD1"/>
<dbReference type="Gene3D" id="3.90.1200.10">
    <property type="match status" value="1"/>
</dbReference>
<evidence type="ECO:0000313" key="12">
    <source>
        <dbReference type="Proteomes" id="UP000009022"/>
    </source>
</evidence>
<dbReference type="EC" id="2.7.1.81" evidence="8"/>
<keyword evidence="3" id="KW-0963">Cytoplasm</keyword>
<dbReference type="GO" id="GO:0005737">
    <property type="term" value="C:cytoplasm"/>
    <property type="evidence" value="ECO:0007669"/>
    <property type="project" value="UniProtKB-SubCell"/>
</dbReference>
<dbReference type="Proteomes" id="UP000009022">
    <property type="component" value="Unassembled WGS sequence"/>
</dbReference>
<dbReference type="eggNOG" id="ENOG502QT7T">
    <property type="taxonomic scope" value="Eukaryota"/>
</dbReference>
<dbReference type="EMBL" id="DS985245">
    <property type="protein sequence ID" value="EDV24397.1"/>
    <property type="molecule type" value="Genomic_DNA"/>
</dbReference>
<gene>
    <name evidence="11" type="ORF">TRIADDRAFT_56166</name>
</gene>
<dbReference type="InterPro" id="IPR002575">
    <property type="entry name" value="Aminoglycoside_PTrfase"/>
</dbReference>
<dbReference type="STRING" id="10228.B3RXD1"/>
<dbReference type="PANTHER" id="PTHR21064:SF1">
    <property type="entry name" value="HYDROXYLYSINE KINASE"/>
    <property type="match status" value="1"/>
</dbReference>
<dbReference type="HOGENOM" id="CLU_042971_2_0_1"/>
<accession>B3RXD1</accession>
<dbReference type="KEGG" id="tad:TRIADDRAFT_56166"/>
<dbReference type="OrthoDB" id="9973935at2759"/>
<organism evidence="11 12">
    <name type="scientific">Trichoplax adhaerens</name>
    <name type="common">Trichoplax reptans</name>
    <dbReference type="NCBI Taxonomy" id="10228"/>
    <lineage>
        <taxon>Eukaryota</taxon>
        <taxon>Metazoa</taxon>
        <taxon>Placozoa</taxon>
        <taxon>Uniplacotomia</taxon>
        <taxon>Trichoplacea</taxon>
        <taxon>Trichoplacidae</taxon>
        <taxon>Trichoplax</taxon>
    </lineage>
</organism>
<dbReference type="InterPro" id="IPR050249">
    <property type="entry name" value="Pseudomonas-type_ThrB"/>
</dbReference>
<protein>
    <recommendedName>
        <fullName evidence="9">Hydroxylysine kinase</fullName>
        <ecNumber evidence="8">2.7.1.81</ecNumber>
    </recommendedName>
</protein>
<feature type="domain" description="Aminoglycoside phosphotransferase" evidence="10">
    <location>
        <begin position="81"/>
        <end position="295"/>
    </location>
</feature>
<dbReference type="CTD" id="6753500"/>
<dbReference type="GO" id="GO:0019202">
    <property type="term" value="F:amino acid kinase activity"/>
    <property type="evidence" value="ECO:0000318"/>
    <property type="project" value="GO_Central"/>
</dbReference>
<proteinExistence type="inferred from homology"/>
<comment type="catalytic activity">
    <reaction evidence="6">
        <text>(5R)-5-hydroxy-L-lysine + GTP = (5R)-5-phosphooxy-L-lysine + GDP + H(+)</text>
        <dbReference type="Rhea" id="RHEA:19049"/>
        <dbReference type="ChEBI" id="CHEBI:15378"/>
        <dbReference type="ChEBI" id="CHEBI:37565"/>
        <dbReference type="ChEBI" id="CHEBI:57882"/>
        <dbReference type="ChEBI" id="CHEBI:58189"/>
        <dbReference type="ChEBI" id="CHEBI:58357"/>
        <dbReference type="EC" id="2.7.1.81"/>
    </reaction>
</comment>
<evidence type="ECO:0000259" key="10">
    <source>
        <dbReference type="Pfam" id="PF01636"/>
    </source>
</evidence>
<evidence type="ECO:0000256" key="9">
    <source>
        <dbReference type="ARBA" id="ARBA00040505"/>
    </source>
</evidence>
<evidence type="ECO:0000256" key="6">
    <source>
        <dbReference type="ARBA" id="ARBA00036820"/>
    </source>
</evidence>
<dbReference type="RefSeq" id="XP_002112287.1">
    <property type="nucleotide sequence ID" value="XM_002112251.1"/>
</dbReference>
<comment type="function">
    <text evidence="7">Catalyzes the GTP-dependent phosphorylation of 5-hydroxy-L-lysine.</text>
</comment>
<keyword evidence="12" id="KW-1185">Reference proteome</keyword>
<evidence type="ECO:0000256" key="4">
    <source>
        <dbReference type="ARBA" id="ARBA00022679"/>
    </source>
</evidence>
<dbReference type="SUPFAM" id="SSF56112">
    <property type="entry name" value="Protein kinase-like (PK-like)"/>
    <property type="match status" value="1"/>
</dbReference>
<evidence type="ECO:0000256" key="8">
    <source>
        <dbReference type="ARBA" id="ARBA00038873"/>
    </source>
</evidence>
<dbReference type="GO" id="GO:0047992">
    <property type="term" value="F:hydroxylysine kinase activity"/>
    <property type="evidence" value="ECO:0007669"/>
    <property type="project" value="UniProtKB-EC"/>
</dbReference>
<evidence type="ECO:0000256" key="2">
    <source>
        <dbReference type="ARBA" id="ARBA00006219"/>
    </source>
</evidence>
<dbReference type="AlphaFoldDB" id="B3RXD1"/>
<dbReference type="Pfam" id="PF01636">
    <property type="entry name" value="APH"/>
    <property type="match status" value="1"/>
</dbReference>
<sequence>MEENICRKLFPIQHRPPALSKVALQGVLKDLLGTDIGISSVYEFCSFCDRNYHIHIDHDKFKHYLESKDLQLQDDQFKQNQQKPSFVLKILNPCYLEYYELTLARLKLLQYLHNCGIRCPKILPLHNGNIMKIVRLSDEKVKNQAESMELIAYILIFIEGQTIAKIHSNFDLCYRLGRFAAEIDIKLQAYSDETIKQANNIWSLQNFPACKYYLKYCSDEKRGFLENIFNQICRTYFNKHVKNLRTAIIHADFNHGNIIVKYNNETNNYDINGIIDFGLVNYSCVVFELAVLMAYTLLTVPHDRIRALGHLISGFHSVFPLTEVEYKSIYTLIILRLVQTSILTKYSSNLQPDNEFTMDSYEEKLEILKFLLSIPERDVYAVWDKIVGFSVGEDVYNYLESENIQI</sequence>
<name>B3RXD1_TRIAD</name>
<comment type="similarity">
    <text evidence="2">Belongs to the aminoglycoside phosphotransferase family.</text>
</comment>
<evidence type="ECO:0000256" key="5">
    <source>
        <dbReference type="ARBA" id="ARBA00022777"/>
    </source>
</evidence>
<dbReference type="GeneID" id="6753500"/>
<dbReference type="InParanoid" id="B3RXD1"/>
<keyword evidence="5" id="KW-0418">Kinase</keyword>
<keyword evidence="4" id="KW-0808">Transferase</keyword>
<reference evidence="11 12" key="1">
    <citation type="journal article" date="2008" name="Nature">
        <title>The Trichoplax genome and the nature of placozoans.</title>
        <authorList>
            <person name="Srivastava M."/>
            <person name="Begovic E."/>
            <person name="Chapman J."/>
            <person name="Putnam N.H."/>
            <person name="Hellsten U."/>
            <person name="Kawashima T."/>
            <person name="Kuo A."/>
            <person name="Mitros T."/>
            <person name="Salamov A."/>
            <person name="Carpenter M.L."/>
            <person name="Signorovitch A.Y."/>
            <person name="Moreno M.A."/>
            <person name="Kamm K."/>
            <person name="Grimwood J."/>
            <person name="Schmutz J."/>
            <person name="Shapiro H."/>
            <person name="Grigoriev I.V."/>
            <person name="Buss L.W."/>
            <person name="Schierwater B."/>
            <person name="Dellaporta S.L."/>
            <person name="Rokhsar D.S."/>
        </authorList>
    </citation>
    <scope>NUCLEOTIDE SEQUENCE [LARGE SCALE GENOMIC DNA]</scope>
    <source>
        <strain evidence="11 12">Grell-BS-1999</strain>
    </source>
</reference>
<dbReference type="InterPro" id="IPR011009">
    <property type="entry name" value="Kinase-like_dom_sf"/>
</dbReference>
<evidence type="ECO:0000256" key="7">
    <source>
        <dbReference type="ARBA" id="ARBA00037368"/>
    </source>
</evidence>
<dbReference type="PANTHER" id="PTHR21064">
    <property type="entry name" value="AMINOGLYCOSIDE PHOSPHOTRANSFERASE DOMAIN-CONTAINING PROTEIN-RELATED"/>
    <property type="match status" value="1"/>
</dbReference>